<dbReference type="InterPro" id="IPR017441">
    <property type="entry name" value="Protein_kinase_ATP_BS"/>
</dbReference>
<dbReference type="EMBL" id="CAJHUC010001647">
    <property type="protein sequence ID" value="CAD7701862.1"/>
    <property type="molecule type" value="Genomic_DNA"/>
</dbReference>
<evidence type="ECO:0000313" key="11">
    <source>
        <dbReference type="Proteomes" id="UP000708148"/>
    </source>
</evidence>
<evidence type="ECO:0000256" key="6">
    <source>
        <dbReference type="PROSITE-ProRule" id="PRU10141"/>
    </source>
</evidence>
<dbReference type="GO" id="GO:0005524">
    <property type="term" value="F:ATP binding"/>
    <property type="evidence" value="ECO:0007669"/>
    <property type="project" value="UniProtKB-UniRule"/>
</dbReference>
<keyword evidence="1 7" id="KW-0723">Serine/threonine-protein kinase</keyword>
<reference evidence="10" key="1">
    <citation type="submission" date="2020-12" db="EMBL/GenBank/DDBJ databases">
        <authorList>
            <person name="Iha C."/>
        </authorList>
    </citation>
    <scope>NUCLEOTIDE SEQUENCE</scope>
</reference>
<evidence type="ECO:0000256" key="2">
    <source>
        <dbReference type="ARBA" id="ARBA00022679"/>
    </source>
</evidence>
<dbReference type="PROSITE" id="PS50011">
    <property type="entry name" value="PROTEIN_KINASE_DOM"/>
    <property type="match status" value="1"/>
</dbReference>
<name>A0A8S1J295_9CHLO</name>
<feature type="region of interest" description="Disordered" evidence="8">
    <location>
        <begin position="1"/>
        <end position="38"/>
    </location>
</feature>
<keyword evidence="11" id="KW-1185">Reference proteome</keyword>
<dbReference type="PROSITE" id="PS00107">
    <property type="entry name" value="PROTEIN_KINASE_ATP"/>
    <property type="match status" value="1"/>
</dbReference>
<gene>
    <name evidence="10" type="ORF">OSTQU699_LOCUS7219</name>
</gene>
<dbReference type="Pfam" id="PF00069">
    <property type="entry name" value="Pkinase"/>
    <property type="match status" value="1"/>
</dbReference>
<evidence type="ECO:0000313" key="10">
    <source>
        <dbReference type="EMBL" id="CAD7701862.1"/>
    </source>
</evidence>
<sequence>MSGCRNLSGAFPATDGSGCQEARGPRVSMDESPGARPCRPIRRMGASLDGSALCGTPRGIGRLSARLPRVAASPRAAPSPRLSRELTRPAELDAAIVEEASRLGEIPLRQIMEVPRRAMGRGNAAGKESAMLARTRSAPAEAFAQPRYEAQSLEGNIISAAQISGERARPENAFAAAYEVGDKLGVGTYGEVFKATERATGRQVAVKTINMRGVRCSPQRVALEVAMLKRLTDNKMVAQFYDTVEEGDKLHIVMELCSGGDLRDYVKDNGPLNESQAAMVAHQVLLLLREFHEARIVHGDVKPANFVIANKLSYQLFKRGMNFLPRGWLKAVDFGCSQNCGKGRIQQKLGTPSHWAPEVFGQTYHLEADVWSTGVLVYELLAGRLPFFTKKEEHRMRSERDILKALMFKEADFGCEELKGVSPECLDFLKQLLVKNHNHRMTVEQALEHKWMKNHVRAHKSAEKEVVEGLLKRQNWGVPVAC</sequence>
<keyword evidence="4" id="KW-0418">Kinase</keyword>
<evidence type="ECO:0000259" key="9">
    <source>
        <dbReference type="PROSITE" id="PS50011"/>
    </source>
</evidence>
<evidence type="ECO:0000256" key="4">
    <source>
        <dbReference type="ARBA" id="ARBA00022777"/>
    </source>
</evidence>
<accession>A0A8S1J295</accession>
<evidence type="ECO:0000256" key="3">
    <source>
        <dbReference type="ARBA" id="ARBA00022741"/>
    </source>
</evidence>
<evidence type="ECO:0000256" key="7">
    <source>
        <dbReference type="RuleBase" id="RU000304"/>
    </source>
</evidence>
<keyword evidence="5 6" id="KW-0067">ATP-binding</keyword>
<protein>
    <recommendedName>
        <fullName evidence="9">Protein kinase domain-containing protein</fullName>
    </recommendedName>
</protein>
<dbReference type="Gene3D" id="1.10.510.10">
    <property type="entry name" value="Transferase(Phosphotransferase) domain 1"/>
    <property type="match status" value="1"/>
</dbReference>
<evidence type="ECO:0000256" key="1">
    <source>
        <dbReference type="ARBA" id="ARBA00022527"/>
    </source>
</evidence>
<dbReference type="SMART" id="SM00220">
    <property type="entry name" value="S_TKc"/>
    <property type="match status" value="1"/>
</dbReference>
<dbReference type="AlphaFoldDB" id="A0A8S1J295"/>
<dbReference type="Proteomes" id="UP000708148">
    <property type="component" value="Unassembled WGS sequence"/>
</dbReference>
<dbReference type="OrthoDB" id="526903at2759"/>
<feature type="binding site" evidence="6">
    <location>
        <position position="207"/>
    </location>
    <ligand>
        <name>ATP</name>
        <dbReference type="ChEBI" id="CHEBI:30616"/>
    </ligand>
</feature>
<dbReference type="GO" id="GO:0004674">
    <property type="term" value="F:protein serine/threonine kinase activity"/>
    <property type="evidence" value="ECO:0007669"/>
    <property type="project" value="UniProtKB-KW"/>
</dbReference>
<keyword evidence="2" id="KW-0808">Transferase</keyword>
<organism evidence="10 11">
    <name type="scientific">Ostreobium quekettii</name>
    <dbReference type="NCBI Taxonomy" id="121088"/>
    <lineage>
        <taxon>Eukaryota</taxon>
        <taxon>Viridiplantae</taxon>
        <taxon>Chlorophyta</taxon>
        <taxon>core chlorophytes</taxon>
        <taxon>Ulvophyceae</taxon>
        <taxon>TCBD clade</taxon>
        <taxon>Bryopsidales</taxon>
        <taxon>Ostreobineae</taxon>
        <taxon>Ostreobiaceae</taxon>
        <taxon>Ostreobium</taxon>
    </lineage>
</organism>
<evidence type="ECO:0000256" key="5">
    <source>
        <dbReference type="ARBA" id="ARBA00022840"/>
    </source>
</evidence>
<dbReference type="InterPro" id="IPR050205">
    <property type="entry name" value="CDPK_Ser/Thr_kinases"/>
</dbReference>
<comment type="caution">
    <text evidence="10">The sequence shown here is derived from an EMBL/GenBank/DDBJ whole genome shotgun (WGS) entry which is preliminary data.</text>
</comment>
<dbReference type="InterPro" id="IPR011009">
    <property type="entry name" value="Kinase-like_dom_sf"/>
</dbReference>
<feature type="domain" description="Protein kinase" evidence="9">
    <location>
        <begin position="178"/>
        <end position="452"/>
    </location>
</feature>
<dbReference type="PROSITE" id="PS00108">
    <property type="entry name" value="PROTEIN_KINASE_ST"/>
    <property type="match status" value="1"/>
</dbReference>
<dbReference type="SUPFAM" id="SSF56112">
    <property type="entry name" value="Protein kinase-like (PK-like)"/>
    <property type="match status" value="1"/>
</dbReference>
<dbReference type="InterPro" id="IPR008271">
    <property type="entry name" value="Ser/Thr_kinase_AS"/>
</dbReference>
<evidence type="ECO:0000256" key="8">
    <source>
        <dbReference type="SAM" id="MobiDB-lite"/>
    </source>
</evidence>
<dbReference type="InterPro" id="IPR000719">
    <property type="entry name" value="Prot_kinase_dom"/>
</dbReference>
<dbReference type="PANTHER" id="PTHR24349">
    <property type="entry name" value="SERINE/THREONINE-PROTEIN KINASE"/>
    <property type="match status" value="1"/>
</dbReference>
<proteinExistence type="inferred from homology"/>
<keyword evidence="3 6" id="KW-0547">Nucleotide-binding</keyword>
<comment type="similarity">
    <text evidence="7">Belongs to the protein kinase superfamily.</text>
</comment>